<evidence type="ECO:0000313" key="5">
    <source>
        <dbReference type="EMBL" id="ANB73721.1"/>
    </source>
</evidence>
<dbReference type="STRING" id="1804984.AYM40_16175"/>
<dbReference type="PROSITE" id="PS01174">
    <property type="entry name" value="LIPASE_GDXG_SER"/>
    <property type="match status" value="1"/>
</dbReference>
<sequence>MALDAHSRAFLDALAEKGAKPFHQMGVPEARNFMEGLRDIVGPGPDMYRVEDLFLDQGGHALRVRVLAPEGRSSGIVVYCHGGGWALMSIDDYDAAGRHIAYETGCTVLLVDYRLAPEHHYPAAIDDVWLALEWAASHREALNGSAHAPLIVAGDSAGGNLAAVVTQRAHARGGPEIAQQLLIYPVTQDDLNTPCYLDPDNQALLGQEDMRWFWDLYLPDTAARQASEASPLRAKSFRGLPPAVVITAEHDVLRDEGEAYATALQSAGVHVDHRRFAGQMHGFFGLDALLPASAEARGYLAQAVRTRLGELCNDAERKDPLLDR</sequence>
<name>A0A160FMG8_9BURK</name>
<dbReference type="Gene3D" id="3.40.50.1820">
    <property type="entry name" value="alpha/beta hydrolase"/>
    <property type="match status" value="1"/>
</dbReference>
<dbReference type="PANTHER" id="PTHR48081">
    <property type="entry name" value="AB HYDROLASE SUPERFAMILY PROTEIN C4A8.06C"/>
    <property type="match status" value="1"/>
</dbReference>
<dbReference type="Pfam" id="PF07859">
    <property type="entry name" value="Abhydrolase_3"/>
    <property type="match status" value="1"/>
</dbReference>
<protein>
    <submittedName>
        <fullName evidence="5">Esterase</fullName>
    </submittedName>
</protein>
<dbReference type="Proteomes" id="UP000076852">
    <property type="component" value="Chromosome 1"/>
</dbReference>
<dbReference type="InterPro" id="IPR029058">
    <property type="entry name" value="AB_hydrolase_fold"/>
</dbReference>
<evidence type="ECO:0000256" key="1">
    <source>
        <dbReference type="ARBA" id="ARBA00010515"/>
    </source>
</evidence>
<comment type="similarity">
    <text evidence="1">Belongs to the 'GDXG' lipolytic enzyme family.</text>
</comment>
<feature type="domain" description="Alpha/beta hydrolase fold-3" evidence="4">
    <location>
        <begin position="77"/>
        <end position="284"/>
    </location>
</feature>
<dbReference type="RefSeq" id="WP_063497092.1">
    <property type="nucleotide sequence ID" value="NZ_CP014578.1"/>
</dbReference>
<dbReference type="OrthoDB" id="9794445at2"/>
<dbReference type="AlphaFoldDB" id="A0A160FMG8"/>
<proteinExistence type="inferred from homology"/>
<evidence type="ECO:0000313" key="6">
    <source>
        <dbReference type="Proteomes" id="UP000076852"/>
    </source>
</evidence>
<dbReference type="InterPro" id="IPR013094">
    <property type="entry name" value="AB_hydrolase_3"/>
</dbReference>
<dbReference type="PANTHER" id="PTHR48081:SF8">
    <property type="entry name" value="ALPHA_BETA HYDROLASE FOLD-3 DOMAIN-CONTAINING PROTEIN-RELATED"/>
    <property type="match status" value="1"/>
</dbReference>
<dbReference type="KEGG" id="buz:AYM40_16175"/>
<dbReference type="InterPro" id="IPR050300">
    <property type="entry name" value="GDXG_lipolytic_enzyme"/>
</dbReference>
<reference evidence="5 6" key="1">
    <citation type="journal article" date="2016" name="Gene">
        <title>PacBio SMRT assembly of a complex multi-replicon genome reveals chlorocatechol degradative operon in a region of genome plasticity.</title>
        <authorList>
            <person name="Ricker N."/>
            <person name="Shen S.Y."/>
            <person name="Goordial J."/>
            <person name="Jin S."/>
            <person name="Fulthorpe R.R."/>
        </authorList>
    </citation>
    <scope>NUCLEOTIDE SEQUENCE [LARGE SCALE GENOMIC DNA]</scope>
    <source>
        <strain evidence="5 6">OLGA172</strain>
    </source>
</reference>
<evidence type="ECO:0000259" key="4">
    <source>
        <dbReference type="Pfam" id="PF07859"/>
    </source>
</evidence>
<dbReference type="InterPro" id="IPR033140">
    <property type="entry name" value="Lipase_GDXG_put_SER_AS"/>
</dbReference>
<organism evidence="5 6">
    <name type="scientific">Paraburkholderia phytofirmans OLGA172</name>
    <dbReference type="NCBI Taxonomy" id="1417228"/>
    <lineage>
        <taxon>Bacteria</taxon>
        <taxon>Pseudomonadati</taxon>
        <taxon>Pseudomonadota</taxon>
        <taxon>Betaproteobacteria</taxon>
        <taxon>Burkholderiales</taxon>
        <taxon>Burkholderiaceae</taxon>
        <taxon>Paraburkholderia</taxon>
    </lineage>
</organism>
<dbReference type="SUPFAM" id="SSF53474">
    <property type="entry name" value="alpha/beta-Hydrolases"/>
    <property type="match status" value="1"/>
</dbReference>
<dbReference type="GO" id="GO:0016787">
    <property type="term" value="F:hydrolase activity"/>
    <property type="evidence" value="ECO:0007669"/>
    <property type="project" value="UniProtKB-KW"/>
</dbReference>
<dbReference type="EMBL" id="CP014578">
    <property type="protein sequence ID" value="ANB73721.1"/>
    <property type="molecule type" value="Genomic_DNA"/>
</dbReference>
<keyword evidence="2" id="KW-0378">Hydrolase</keyword>
<gene>
    <name evidence="5" type="ORF">AYM40_16175</name>
</gene>
<accession>A0A160FMG8</accession>
<keyword evidence="6" id="KW-1185">Reference proteome</keyword>
<evidence type="ECO:0000256" key="3">
    <source>
        <dbReference type="PROSITE-ProRule" id="PRU10038"/>
    </source>
</evidence>
<feature type="active site" evidence="3">
    <location>
        <position position="156"/>
    </location>
</feature>
<evidence type="ECO:0000256" key="2">
    <source>
        <dbReference type="ARBA" id="ARBA00022801"/>
    </source>
</evidence>